<dbReference type="RefSeq" id="WP_369172800.1">
    <property type="nucleotide sequence ID" value="NZ_CP163439.1"/>
</dbReference>
<reference evidence="1" key="1">
    <citation type="submission" date="2024-07" db="EMBL/GenBank/DDBJ databases">
        <authorList>
            <person name="Yu S.T."/>
        </authorList>
    </citation>
    <scope>NUCLEOTIDE SEQUENCE</scope>
    <source>
        <strain evidence="1">R28</strain>
    </source>
</reference>
<gene>
    <name evidence="1" type="ORF">AB5J49_34720</name>
</gene>
<dbReference type="EMBL" id="CP163439">
    <property type="protein sequence ID" value="XDQ38093.1"/>
    <property type="molecule type" value="Genomic_DNA"/>
</dbReference>
<protein>
    <submittedName>
        <fullName evidence="1">Uncharacterized protein</fullName>
    </submittedName>
</protein>
<sequence>MSARRDGGTYELEWPHAQRNFGAAARGAPSAVARLRMAERILMGFLDPVEDALFVAAGLISLGYPASFHIGRETAPVVAPGGFYAWVQCAGAVVSTSLPVREEYTEVLCAGEGASC</sequence>
<organism evidence="1">
    <name type="scientific">Streptomyces sp. R28</name>
    <dbReference type="NCBI Taxonomy" id="3238628"/>
    <lineage>
        <taxon>Bacteria</taxon>
        <taxon>Bacillati</taxon>
        <taxon>Actinomycetota</taxon>
        <taxon>Actinomycetes</taxon>
        <taxon>Kitasatosporales</taxon>
        <taxon>Streptomycetaceae</taxon>
        <taxon>Streptomyces</taxon>
    </lineage>
</organism>
<proteinExistence type="predicted"/>
<accession>A0AB39Q9L7</accession>
<name>A0AB39Q9L7_9ACTN</name>
<evidence type="ECO:0000313" key="1">
    <source>
        <dbReference type="EMBL" id="XDQ38093.1"/>
    </source>
</evidence>
<dbReference type="AlphaFoldDB" id="A0AB39Q9L7"/>